<name>A0A523UVL7_UNCT6</name>
<sequence length="305" mass="33827">MKKAFLIAAGILLLTQVTVQAKVKMVVLPLRSIGVEETSTQTAYLLLRQEIGKLGKHEVVSDALVRETVDPTPCADVACAADIGRELNAAEVVFGSLNKLGEKIIVQFTLVDVATRKASLIDNITAMSVEDLETVMKRVAKSIVKRQPVAKTAEVGAITEKEALKPRGRRTRRGFATRFGYLFPTNGYDDDEQVFAIDFLTMYEAKDFMVNGLFGIRKGIALNIGATYLSTRTDFCPYFGGGLGFHWVHHNDSEDKRSDGFEAILSGGLIAFRTYNFRILLNLDYCISFNEYNDQALVFTMGMIR</sequence>
<proteinExistence type="predicted"/>
<dbReference type="AlphaFoldDB" id="A0A523UVL7"/>
<evidence type="ECO:0000313" key="2">
    <source>
        <dbReference type="Proteomes" id="UP000315525"/>
    </source>
</evidence>
<gene>
    <name evidence="1" type="ORF">E3J62_04590</name>
</gene>
<evidence type="ECO:0008006" key="3">
    <source>
        <dbReference type="Google" id="ProtNLM"/>
    </source>
</evidence>
<dbReference type="Proteomes" id="UP000315525">
    <property type="component" value="Unassembled WGS sequence"/>
</dbReference>
<organism evidence="1 2">
    <name type="scientific">candidate division TA06 bacterium</name>
    <dbReference type="NCBI Taxonomy" id="2250710"/>
    <lineage>
        <taxon>Bacteria</taxon>
        <taxon>Bacteria division TA06</taxon>
    </lineage>
</organism>
<comment type="caution">
    <text evidence="1">The sequence shown here is derived from an EMBL/GenBank/DDBJ whole genome shotgun (WGS) entry which is preliminary data.</text>
</comment>
<dbReference type="Gene3D" id="3.40.50.10070">
    <property type="entry name" value="TolB, N-terminal domain"/>
    <property type="match status" value="1"/>
</dbReference>
<reference evidence="1 2" key="1">
    <citation type="submission" date="2019-03" db="EMBL/GenBank/DDBJ databases">
        <title>Metabolic potential of uncultured bacteria and archaea associated with petroleum seepage in deep-sea sediments.</title>
        <authorList>
            <person name="Dong X."/>
            <person name="Hubert C."/>
        </authorList>
    </citation>
    <scope>NUCLEOTIDE SEQUENCE [LARGE SCALE GENOMIC DNA]</scope>
    <source>
        <strain evidence="1">E44_bin18</strain>
    </source>
</reference>
<accession>A0A523UVL7</accession>
<dbReference type="EMBL" id="SOJN01000057">
    <property type="protein sequence ID" value="TET46331.1"/>
    <property type="molecule type" value="Genomic_DNA"/>
</dbReference>
<protein>
    <recommendedName>
        <fullName evidence="3">TolB N-terminal domain-containing protein</fullName>
    </recommendedName>
</protein>
<evidence type="ECO:0000313" key="1">
    <source>
        <dbReference type="EMBL" id="TET46331.1"/>
    </source>
</evidence>